<dbReference type="AlphaFoldDB" id="U3GZP7"/>
<dbReference type="PATRIC" id="fig|1348662.3.peg.1355"/>
<keyword evidence="2" id="KW-1133">Transmembrane helix</keyword>
<gene>
    <name evidence="3" type="ORF">CARG_06890</name>
</gene>
<proteinExistence type="predicted"/>
<dbReference type="RefSeq" id="WP_020976660.1">
    <property type="nucleotide sequence ID" value="NC_022198.1"/>
</dbReference>
<feature type="region of interest" description="Disordered" evidence="1">
    <location>
        <begin position="219"/>
        <end position="247"/>
    </location>
</feature>
<dbReference type="InterPro" id="IPR025445">
    <property type="entry name" value="DUF4191"/>
</dbReference>
<keyword evidence="4" id="KW-1185">Reference proteome</keyword>
<dbReference type="EMBL" id="CP006365">
    <property type="protein sequence ID" value="AGU15502.1"/>
    <property type="molecule type" value="Genomic_DNA"/>
</dbReference>
<evidence type="ECO:0000256" key="1">
    <source>
        <dbReference type="SAM" id="MobiDB-lite"/>
    </source>
</evidence>
<feature type="transmembrane region" description="Helical" evidence="2">
    <location>
        <begin position="36"/>
        <end position="57"/>
    </location>
</feature>
<protein>
    <recommendedName>
        <fullName evidence="5">DUF4191 domain-containing protein</fullName>
    </recommendedName>
</protein>
<dbReference type="HOGENOM" id="CLU_089257_0_0_11"/>
<keyword evidence="2" id="KW-0472">Membrane</keyword>
<evidence type="ECO:0000256" key="2">
    <source>
        <dbReference type="SAM" id="Phobius"/>
    </source>
</evidence>
<dbReference type="Pfam" id="PF13829">
    <property type="entry name" value="DUF4191"/>
    <property type="match status" value="1"/>
</dbReference>
<dbReference type="GeneID" id="78250140"/>
<dbReference type="eggNOG" id="ENOG502ZA62">
    <property type="taxonomic scope" value="Bacteria"/>
</dbReference>
<evidence type="ECO:0000313" key="3">
    <source>
        <dbReference type="EMBL" id="AGU15502.1"/>
    </source>
</evidence>
<feature type="transmembrane region" description="Helical" evidence="2">
    <location>
        <begin position="63"/>
        <end position="81"/>
    </location>
</feature>
<evidence type="ECO:0008006" key="5">
    <source>
        <dbReference type="Google" id="ProtNLM"/>
    </source>
</evidence>
<dbReference type="Proteomes" id="UP000016943">
    <property type="component" value="Chromosome"/>
</dbReference>
<evidence type="ECO:0000313" key="4">
    <source>
        <dbReference type="Proteomes" id="UP000016943"/>
    </source>
</evidence>
<dbReference type="KEGG" id="caz:CARG_06890"/>
<accession>U3GZP7</accession>
<keyword evidence="2" id="KW-0812">Transmembrane</keyword>
<dbReference type="OrthoDB" id="8479889at2"/>
<reference evidence="3 4" key="1">
    <citation type="journal article" date="2013" name="Genome Announc.">
        <title>Whole-Genome Sequence of the Clinical Strain Corynebacterium argentoratense DSM 44202, Isolated from a Human Throat Specimen.</title>
        <authorList>
            <person name="Bomholt C."/>
            <person name="Glaub A."/>
            <person name="Gravermann K."/>
            <person name="Albersmeier A."/>
            <person name="Brinkrolf K."/>
            <person name="Ruckert C."/>
            <person name="Tauch A."/>
        </authorList>
    </citation>
    <scope>NUCLEOTIDE SEQUENCE [LARGE SCALE GENOMIC DNA]</scope>
    <source>
        <strain evidence="3">DSM 44202</strain>
    </source>
</reference>
<name>U3GZP7_9CORY</name>
<dbReference type="STRING" id="1348662.CARG_06890"/>
<sequence length="247" mass="27575">MSDAKKEARAAKRAQRKQQYRQFWQAFNMQRKQDKALLPIMLATVVGVALAFFLIGLLWGGEWFMLIIGIMFGILAALWVFTRRMERNVYAQAEGQPGAAAWAVENLRSGPGMVWRSTPNVEVTHQLDAVHRVVGLCGVVLISEGDPHRVKSLLAKQRKRISKIVGNTPVYEIHTGTGEGEVPLAKLQRQLVKLPRNIKKNEVHSLSTRLESIDRTMGAGAALPKGPIPKGARVSGMNRRMKRAQKH</sequence>
<organism evidence="3 4">
    <name type="scientific">Corynebacterium argentoratense DSM 44202</name>
    <dbReference type="NCBI Taxonomy" id="1348662"/>
    <lineage>
        <taxon>Bacteria</taxon>
        <taxon>Bacillati</taxon>
        <taxon>Actinomycetota</taxon>
        <taxon>Actinomycetes</taxon>
        <taxon>Mycobacteriales</taxon>
        <taxon>Corynebacteriaceae</taxon>
        <taxon>Corynebacterium</taxon>
    </lineage>
</organism>